<evidence type="ECO:0000256" key="1">
    <source>
        <dbReference type="SAM" id="MobiDB-lite"/>
    </source>
</evidence>
<gene>
    <name evidence="2" type="ORF">PV07_05497</name>
</gene>
<accession>A0A0D2AWQ1</accession>
<reference evidence="2 3" key="1">
    <citation type="submission" date="2015-01" db="EMBL/GenBank/DDBJ databases">
        <title>The Genome Sequence of Cladophialophora immunda CBS83496.</title>
        <authorList>
            <consortium name="The Broad Institute Genomics Platform"/>
            <person name="Cuomo C."/>
            <person name="de Hoog S."/>
            <person name="Gorbushina A."/>
            <person name="Stielow B."/>
            <person name="Teixiera M."/>
            <person name="Abouelleil A."/>
            <person name="Chapman S.B."/>
            <person name="Priest M."/>
            <person name="Young S.K."/>
            <person name="Wortman J."/>
            <person name="Nusbaum C."/>
            <person name="Birren B."/>
        </authorList>
    </citation>
    <scope>NUCLEOTIDE SEQUENCE [LARGE SCALE GENOMIC DNA]</scope>
    <source>
        <strain evidence="2 3">CBS 83496</strain>
    </source>
</reference>
<dbReference type="PANTHER" id="PTHR37540">
    <property type="entry name" value="TRANSCRIPTION FACTOR (ACR-2), PUTATIVE-RELATED-RELATED"/>
    <property type="match status" value="1"/>
</dbReference>
<proteinExistence type="predicted"/>
<name>A0A0D2AWQ1_9EURO</name>
<sequence>MLAAGTQPHQTQGSWGKTRQNLLQQGSLSRFRLGTLVQRESRRKAPTQHYAPTIAQPLHVQDAGQIVPRSTILPRNLLREPSAAPVNTQQNALQEDEAQAAESTYIPSKLLRTVLDTYRRELFASFPRVVGSPELEVLDEYINIIVRDEMPFKVTPGIRAVPVSYFIPLAFQHQGLFECSMATARGMFESRRTAPPFKPSTAVFGQRARAIRSVRDLLSQPASLQDDRALIGVMQLMGTHIITGDIVSFQSHHKAVKQMIELRGGLGDTDAHRALRGFLGMNEMFALMLKYVTSTMPAAVPARTSPSTSQPLSSTTRPPPLNGQASSLQRASTQTSSPPTIPQLKLDYPRQPFPESLNGIISKLPPGLAALSLTGTISTQTIGLLAQVAPWAALTATANPSVTVSHPDIFRLYCEPMETAKIALSILLALPPVAAAPRLDHLLCVGLCLSIRGARNQARPPALHVRLLSDFVAVVRSLMITRTTTTTATTTTNSPSLTQPEQDAVVWISFLAAYGSGHPAFQRQVDALLDLVLQTYSYGPAAREWAFVEALLRRFFWFEPLGADWRELWRQSVARMRGA</sequence>
<evidence type="ECO:0000313" key="2">
    <source>
        <dbReference type="EMBL" id="KIW29707.1"/>
    </source>
</evidence>
<dbReference type="PANTHER" id="PTHR37540:SF5">
    <property type="entry name" value="TRANSCRIPTION FACTOR DOMAIN-CONTAINING PROTEIN"/>
    <property type="match status" value="1"/>
</dbReference>
<dbReference type="GeneID" id="27344691"/>
<organism evidence="2 3">
    <name type="scientific">Cladophialophora immunda</name>
    <dbReference type="NCBI Taxonomy" id="569365"/>
    <lineage>
        <taxon>Eukaryota</taxon>
        <taxon>Fungi</taxon>
        <taxon>Dikarya</taxon>
        <taxon>Ascomycota</taxon>
        <taxon>Pezizomycotina</taxon>
        <taxon>Eurotiomycetes</taxon>
        <taxon>Chaetothyriomycetidae</taxon>
        <taxon>Chaetothyriales</taxon>
        <taxon>Herpotrichiellaceae</taxon>
        <taxon>Cladophialophora</taxon>
    </lineage>
</organism>
<dbReference type="VEuPathDB" id="FungiDB:PV07_05497"/>
<feature type="compositionally biased region" description="Low complexity" evidence="1">
    <location>
        <begin position="303"/>
        <end position="316"/>
    </location>
</feature>
<feature type="compositionally biased region" description="Polar residues" evidence="1">
    <location>
        <begin position="323"/>
        <end position="338"/>
    </location>
</feature>
<dbReference type="Pfam" id="PF11951">
    <property type="entry name" value="Fungal_trans_2"/>
    <property type="match status" value="1"/>
</dbReference>
<dbReference type="AlphaFoldDB" id="A0A0D2AWQ1"/>
<dbReference type="Proteomes" id="UP000054466">
    <property type="component" value="Unassembled WGS sequence"/>
</dbReference>
<dbReference type="InterPro" id="IPR021858">
    <property type="entry name" value="Fun_TF"/>
</dbReference>
<dbReference type="OrthoDB" id="4152344at2759"/>
<dbReference type="EMBL" id="KN847042">
    <property type="protein sequence ID" value="KIW29707.1"/>
    <property type="molecule type" value="Genomic_DNA"/>
</dbReference>
<keyword evidence="3" id="KW-1185">Reference proteome</keyword>
<feature type="region of interest" description="Disordered" evidence="1">
    <location>
        <begin position="300"/>
        <end position="343"/>
    </location>
</feature>
<evidence type="ECO:0000313" key="3">
    <source>
        <dbReference type="Proteomes" id="UP000054466"/>
    </source>
</evidence>
<dbReference type="RefSeq" id="XP_016249923.1">
    <property type="nucleotide sequence ID" value="XM_016392404.1"/>
</dbReference>
<protein>
    <submittedName>
        <fullName evidence="2">Uncharacterized protein</fullName>
    </submittedName>
</protein>
<dbReference type="HOGENOM" id="CLU_032227_2_1_1"/>